<gene>
    <name evidence="2" type="ORF">DCF25_12515</name>
</gene>
<dbReference type="Pfam" id="PF00126">
    <property type="entry name" value="HTH_1"/>
    <property type="match status" value="1"/>
</dbReference>
<sequence>MSRVDKQLKVLQLVAQSTVSHAIATLETDLGVVLLLRHRSRVVLTPMGTQICQQAREVLAQLVRVAILENAVLPRAVFVFLDVLLALPVGE</sequence>
<reference evidence="3" key="1">
    <citation type="submission" date="2018-04" db="EMBL/GenBank/DDBJ databases">
        <authorList>
            <person name="Cornet L."/>
        </authorList>
    </citation>
    <scope>NUCLEOTIDE SEQUENCE [LARGE SCALE GENOMIC DNA]</scope>
</reference>
<dbReference type="Proteomes" id="UP000249354">
    <property type="component" value="Unassembled WGS sequence"/>
</dbReference>
<evidence type="ECO:0000313" key="3">
    <source>
        <dbReference type="Proteomes" id="UP000249354"/>
    </source>
</evidence>
<name>A0A2W4WAZ2_9CYAN</name>
<dbReference type="InterPro" id="IPR036390">
    <property type="entry name" value="WH_DNA-bd_sf"/>
</dbReference>
<evidence type="ECO:0000313" key="2">
    <source>
        <dbReference type="EMBL" id="PZO16378.1"/>
    </source>
</evidence>
<proteinExistence type="predicted"/>
<dbReference type="InterPro" id="IPR000847">
    <property type="entry name" value="LysR_HTH_N"/>
</dbReference>
<dbReference type="GO" id="GO:0005829">
    <property type="term" value="C:cytosol"/>
    <property type="evidence" value="ECO:0007669"/>
    <property type="project" value="TreeGrafter"/>
</dbReference>
<dbReference type="GO" id="GO:0003700">
    <property type="term" value="F:DNA-binding transcription factor activity"/>
    <property type="evidence" value="ECO:0007669"/>
    <property type="project" value="InterPro"/>
</dbReference>
<evidence type="ECO:0000259" key="1">
    <source>
        <dbReference type="PROSITE" id="PS50931"/>
    </source>
</evidence>
<accession>A0A2W4WAZ2</accession>
<reference evidence="2 3" key="2">
    <citation type="submission" date="2018-06" db="EMBL/GenBank/DDBJ databases">
        <title>Metagenomic assembly of (sub)arctic Cyanobacteria and their associated microbiome from non-axenic cultures.</title>
        <authorList>
            <person name="Baurain D."/>
        </authorList>
    </citation>
    <scope>NUCLEOTIDE SEQUENCE [LARGE SCALE GENOMIC DNA]</scope>
    <source>
        <strain evidence="2">ULC129bin1</strain>
    </source>
</reference>
<dbReference type="PROSITE" id="PS50931">
    <property type="entry name" value="HTH_LYSR"/>
    <property type="match status" value="1"/>
</dbReference>
<dbReference type="AlphaFoldDB" id="A0A2W4WAZ2"/>
<feature type="domain" description="HTH lysR-type" evidence="1">
    <location>
        <begin position="14"/>
        <end position="45"/>
    </location>
</feature>
<protein>
    <recommendedName>
        <fullName evidence="1">HTH lysR-type domain-containing protein</fullName>
    </recommendedName>
</protein>
<dbReference type="SUPFAM" id="SSF46785">
    <property type="entry name" value="Winged helix' DNA-binding domain"/>
    <property type="match status" value="1"/>
</dbReference>
<dbReference type="InterPro" id="IPR036388">
    <property type="entry name" value="WH-like_DNA-bd_sf"/>
</dbReference>
<dbReference type="EMBL" id="QBMC01000081">
    <property type="protein sequence ID" value="PZO16378.1"/>
    <property type="molecule type" value="Genomic_DNA"/>
</dbReference>
<dbReference type="Gene3D" id="1.10.10.10">
    <property type="entry name" value="Winged helix-like DNA-binding domain superfamily/Winged helix DNA-binding domain"/>
    <property type="match status" value="1"/>
</dbReference>
<comment type="caution">
    <text evidence="2">The sequence shown here is derived from an EMBL/GenBank/DDBJ whole genome shotgun (WGS) entry which is preliminary data.</text>
</comment>
<dbReference type="InterPro" id="IPR050950">
    <property type="entry name" value="HTH-type_LysR_regulators"/>
</dbReference>
<dbReference type="PANTHER" id="PTHR30419">
    <property type="entry name" value="HTH-TYPE TRANSCRIPTIONAL REGULATOR YBHD"/>
    <property type="match status" value="1"/>
</dbReference>
<organism evidence="2 3">
    <name type="scientific">Leptolyngbya foveolarum</name>
    <dbReference type="NCBI Taxonomy" id="47253"/>
    <lineage>
        <taxon>Bacteria</taxon>
        <taxon>Bacillati</taxon>
        <taxon>Cyanobacteriota</taxon>
        <taxon>Cyanophyceae</taxon>
        <taxon>Leptolyngbyales</taxon>
        <taxon>Leptolyngbyaceae</taxon>
        <taxon>Leptolyngbya group</taxon>
        <taxon>Leptolyngbya</taxon>
    </lineage>
</organism>